<sequence length="2859" mass="273416">MNPRPAVRVVRTRLRSNTGGTGSTGTETSTGSNTGSTGATGTETSTGSNTGNTGPTGTETGTGSNTGGSGSTGIETGTGSNTGGTGPTGTETGTGSNTGGTGPTGTETGTGSNSGGTGPTGTETGTGSNTGGTGSTGSGTGSGSNTGSTGSTGTETGTGSNTGGTGSTGTETGTGTNTGSTGSTGTDTGTGSNTGGTGSTGSETGTGTNNGSTGAGLSAPSLTISSAIGLEDQPVSLSIAAGLVGAATGEVLSVTITGLPAGASLSAGTKNADGSWSLTAAQLTGLKLTPPADYSGSIDLTVTATASVGGASVSTSGHLAVTVTPVADAPTLALAPAIGLEDQPVSLSIAAGLVGAATGEVLSVTITGLPAGASLSAGTKNADGSWSLTAAQLTGLKLTPPADYSGSIDLTVTATASVGGASVSTSGHLAVTVTPVADAPTLALAPAIGLEDQPVSLSIAAGLAGAATGEVLSVTITGLPAGASLSAGTKNADGSWSLTAAQLTGLKLTPPADYSGSIDLTVTATASVGGASVSTSGHLAVTVTPVADAPTLALAPAIGLEDQPVSLSIAAGLAGAATGEVLSVTITGLPAGASLSAGTKNADGSWSLTAAQLTGLKLTPPADYSGSIDLTVTATASVGGASVSTSGHLAVTVTPVADAPTLALAPAIGLEDQPVSLSIAAGLVGAATGEVLSVTITGLPAGASLSAGTKNADGSWSLTAAQLTGLKLTPPADYSGSIDLTVTATASVGGASVSTSGHLAVTVTPVADAPTLALAPAIGLEDQPVSLSIAAGLVGAATGEVLSVTITGLPAGASLSAGTKNADGSWSLTAAQLTGLKLTPPADYSGSIDLTVTATASVGGASVSTSGHLAVTVTPVADAPTLALAPAIGLEDQPVSLSIAAGLVGAATGEVLSVTITGLPAGASLSAGTKNADGSWSLTAAQLTGLKLTPPADYSGSIDLTVTATASVGGASVSTSGHLAVTVTPVADAPTLALAPAIGLEDQPVSLSIAAGLVGAATGEVLSVTITGLPAGASLSAGTKNADGSWSLTAAQLTGLKLTPPADYSGSIDLTVTATASVGGASVSTSGHLAVTVTPVADAPTLALAPAIGLEDQPVSLSIAAGLVGAATGEVLSVTITGLPAGASLSAGTKNADGSWSLTAAQLTGLKLTPPADYSGSIDLTVTATASVGGASVSTSGHLAVTVTPVADAPTLALAPAIGLEDQPVSLSIAAGLVGAATGEVLSVTITGLPAGASLSAGTKNADGSWSLTAAQLTGLKLTPPADYSGSIDLTVTATASVGGASVSTSGHLAVTVTPVADAPTLALAPAIGLEDQPVSLSIAAGLVGAATGEVLSVTITGLPAGASLSAGTKNADGSWSLTAAQLTGLKLTPPADYSGSIDLTVTATASVGGASVSTSGHLAVTVTPVADAPTLALAPAIGLEDQPVSLSIAAGLVGAATGEVLSVTITGLPAGASLSAGTKNADGSWSLTAAQLTGLKLTPPADYSGTLNLTVTASASVDSTTTRISGNLSVTIAPLADAPTLAVLPALGMEDQPIALNILGQVRDLDGSETLAYTVSGLPAGATLSAGTLVPGVGYVLQAGQLAGLTVTPPANFSGSFNLSITATATENVGGSLATTTVSLPVSVTGVADTPTLVLTPAAGLANAAIPLVIAPVLTDLDGSERLSVTISGVPSGAVLNHGMVAAVAADGSTTWSLSQGDLTGLTLTPAQSYSGTLNLAVKAIATESLSGSQANVSGFLAVTVAPALGAPNLGHADLSVSLGTTLGVEDQPISLNLLPGLSTVALAGDVNTVLVTGLPVGATLNHGTVQANGSYLLSLADLTGLQLIPPANYSQNFNLSVSFGVGAGANALTVNGSLAVQMSAAADLPTLAVANVAGAYHAAIPLTISGALSDLGGSESLTYLLSGIPNGARLSAGVNNGDGSWTVLPGQLTGLTITPPLNFNGNLPITVTAQSSTAGGSTNSVSQTLNVSVAAQVAQVLTGLLLPAINGLEDTSITIGTSLVSLNLLGALSVTIGGVPAGATLSAGTKNADGTWTVGQSLLSTLKITPPTNDSSDFQLGISVKVLGITTQIGLLNVNVEGVADLPTVTFSAAAGTEDQAVALSLSGVLGDLDGSEALSFVVKGLPAGTTLSAGRYNAGTGTWSVTAAEAVGLKLNPPANFSGTINFQVGAVASELEGNYNLNLKSVSATIAPMTDTPILTLAKASGSEGSAIALNVGVALGDTDGSESISGIQITGVPAGATLNHGASLGGGVWSLTAADLSGLTITPPADYSGTLTLGVSATAKDGTANAVSVSGNLSVAVAGVADTPTLTVPTSTLSVQQGATVALNLNSALVDTDGSETLTVTIGNLPAGATLSAGTNNGNGTWTVTAAQLSGLSLKLPDTVSGNLTLSVTARAEEAGSGSIAQVSSSVNLQVQGATPAIHLAALDVTTREDVAVPLDLRIATDALGVGGVVSVTVTGVPTGASLSAGTNNGNGTWTLTAAQLTGLKLTPPANSDADFNLGVTAKVTGLAGIDSSVTAQLHVTVLPVADMPSLNVAAAVGVSGHGIPLNIQSALTDLDGSEALHVTIAGVPVGGLLSAGTDNHDGTWTLAPGDLTNLSLLAPDGSSGTVNLTVTAKAVEGSDNSRTSLSANLSVAMTADTGALSDDILIAAGMDLSLLGGQSVSRAIISLDPLDFHQGDSLSLAGLHLETTATGKVMIASTNIELLDGGFNGTSHTLILSGTADASVYQSVLRSLSLEPGSEGGIRDITIDLYDQAGAVIPAGHHDLHHDMGNGGSAMAAMMAAPMPDIGGSDTGGLDGALLSDGLHVTDPFGHDGGSSTIDPSNDPLHRLDPTGT</sequence>
<feature type="region of interest" description="Disordered" evidence="1">
    <location>
        <begin position="2831"/>
        <end position="2859"/>
    </location>
</feature>
<feature type="compositionally biased region" description="Low complexity" evidence="1">
    <location>
        <begin position="145"/>
        <end position="159"/>
    </location>
</feature>
<dbReference type="EMBL" id="CP025612">
    <property type="protein sequence ID" value="AUN32337.1"/>
    <property type="molecule type" value="Genomic_DNA"/>
</dbReference>
<name>A0A2K9NGV8_9PROT</name>
<feature type="compositionally biased region" description="Low complexity" evidence="1">
    <location>
        <begin position="24"/>
        <end position="63"/>
    </location>
</feature>
<proteinExistence type="predicted"/>
<feature type="compositionally biased region" description="Low complexity" evidence="1">
    <location>
        <begin position="200"/>
        <end position="212"/>
    </location>
</feature>
<dbReference type="Proteomes" id="UP000234752">
    <property type="component" value="Chromosome eg_2"/>
</dbReference>
<dbReference type="RefSeq" id="WP_102113876.1">
    <property type="nucleotide sequence ID" value="NZ_CP025612.1"/>
</dbReference>
<keyword evidence="3" id="KW-1185">Reference proteome</keyword>
<feature type="compositionally biased region" description="Low complexity" evidence="1">
    <location>
        <begin position="168"/>
        <end position="191"/>
    </location>
</feature>
<evidence type="ECO:0000313" key="3">
    <source>
        <dbReference type="Proteomes" id="UP000234752"/>
    </source>
</evidence>
<organism evidence="2 3">
    <name type="scientific">Niveispirillum cyanobacteriorum</name>
    <dbReference type="NCBI Taxonomy" id="1612173"/>
    <lineage>
        <taxon>Bacteria</taxon>
        <taxon>Pseudomonadati</taxon>
        <taxon>Pseudomonadota</taxon>
        <taxon>Alphaproteobacteria</taxon>
        <taxon>Rhodospirillales</taxon>
        <taxon>Azospirillaceae</taxon>
        <taxon>Niveispirillum</taxon>
    </lineage>
</organism>
<feature type="compositionally biased region" description="Gly residues" evidence="1">
    <location>
        <begin position="128"/>
        <end position="144"/>
    </location>
</feature>
<protein>
    <submittedName>
        <fullName evidence="2">Uncharacterized protein</fullName>
    </submittedName>
</protein>
<dbReference type="InterPro" id="IPR013783">
    <property type="entry name" value="Ig-like_fold"/>
</dbReference>
<dbReference type="OrthoDB" id="7875798at2"/>
<dbReference type="KEGG" id="ncb:C0V82_18315"/>
<evidence type="ECO:0000313" key="2">
    <source>
        <dbReference type="EMBL" id="AUN32337.1"/>
    </source>
</evidence>
<reference evidence="2 3" key="1">
    <citation type="submission" date="2017-12" db="EMBL/GenBank/DDBJ databases">
        <title>Genomes of bacteria within cyanobacterial aggregates.</title>
        <authorList>
            <person name="Cai H."/>
        </authorList>
    </citation>
    <scope>NUCLEOTIDE SEQUENCE [LARGE SCALE GENOMIC DNA]</scope>
    <source>
        <strain evidence="2 3">TH16</strain>
    </source>
</reference>
<gene>
    <name evidence="2" type="ORF">C0V82_18315</name>
</gene>
<evidence type="ECO:0000256" key="1">
    <source>
        <dbReference type="SAM" id="MobiDB-lite"/>
    </source>
</evidence>
<feature type="region of interest" description="Disordered" evidence="1">
    <location>
        <begin position="1"/>
        <end position="214"/>
    </location>
</feature>
<accession>A0A2K9NGV8</accession>
<dbReference type="Gene3D" id="2.60.40.10">
    <property type="entry name" value="Immunoglobulins"/>
    <property type="match status" value="1"/>
</dbReference>
<feature type="compositionally biased region" description="Basic and acidic residues" evidence="1">
    <location>
        <begin position="2850"/>
        <end position="2859"/>
    </location>
</feature>